<evidence type="ECO:0000256" key="3">
    <source>
        <dbReference type="ARBA" id="ARBA00022679"/>
    </source>
</evidence>
<dbReference type="AlphaFoldDB" id="A0A9X2BIQ7"/>
<dbReference type="Gene3D" id="3.90.1150.10">
    <property type="entry name" value="Aspartate Aminotransferase, domain 1"/>
    <property type="match status" value="1"/>
</dbReference>
<dbReference type="FunFam" id="3.40.640.10:FF:000014">
    <property type="entry name" value="Adenosylmethionine-8-amino-7-oxononanoate aminotransferase, probable"/>
    <property type="match status" value="1"/>
</dbReference>
<dbReference type="PANTHER" id="PTHR43094">
    <property type="entry name" value="AMINOTRANSFERASE"/>
    <property type="match status" value="1"/>
</dbReference>
<reference evidence="6" key="1">
    <citation type="submission" date="2021-09" db="EMBL/GenBank/DDBJ databases">
        <title>Genome analysis of Fictibacillus sp. KIGAM418 isolated from marine sediment.</title>
        <authorList>
            <person name="Seo M.-J."/>
            <person name="Cho E.-S."/>
            <person name="Hwang C.Y."/>
        </authorList>
    </citation>
    <scope>NUCLEOTIDE SEQUENCE</scope>
    <source>
        <strain evidence="6">KIGAM418</strain>
    </source>
</reference>
<dbReference type="Pfam" id="PF00202">
    <property type="entry name" value="Aminotran_3"/>
    <property type="match status" value="1"/>
</dbReference>
<evidence type="ECO:0000256" key="1">
    <source>
        <dbReference type="ARBA" id="ARBA00008954"/>
    </source>
</evidence>
<dbReference type="GO" id="GO:0008483">
    <property type="term" value="F:transaminase activity"/>
    <property type="evidence" value="ECO:0007669"/>
    <property type="project" value="UniProtKB-KW"/>
</dbReference>
<keyword evidence="4 5" id="KW-0663">Pyridoxal phosphate</keyword>
<dbReference type="Gene3D" id="3.40.640.10">
    <property type="entry name" value="Type I PLP-dependent aspartate aminotransferase-like (Major domain)"/>
    <property type="match status" value="1"/>
</dbReference>
<dbReference type="Proteomes" id="UP001139011">
    <property type="component" value="Unassembled WGS sequence"/>
</dbReference>
<dbReference type="PANTHER" id="PTHR43094:SF1">
    <property type="entry name" value="AMINOTRANSFERASE CLASS-III"/>
    <property type="match status" value="1"/>
</dbReference>
<dbReference type="SUPFAM" id="SSF53383">
    <property type="entry name" value="PLP-dependent transferases"/>
    <property type="match status" value="1"/>
</dbReference>
<dbReference type="EMBL" id="JAIWJX010000002">
    <property type="protein sequence ID" value="MCK6258928.1"/>
    <property type="molecule type" value="Genomic_DNA"/>
</dbReference>
<dbReference type="InterPro" id="IPR049704">
    <property type="entry name" value="Aminotrans_3_PPA_site"/>
</dbReference>
<comment type="similarity">
    <text evidence="1 5">Belongs to the class-III pyridoxal-phosphate-dependent aminotransferase family.</text>
</comment>
<dbReference type="RefSeq" id="WP_248254157.1">
    <property type="nucleotide sequence ID" value="NZ_JAIWJX010000002.1"/>
</dbReference>
<accession>A0A9X2BIQ7</accession>
<evidence type="ECO:0000313" key="6">
    <source>
        <dbReference type="EMBL" id="MCK6258928.1"/>
    </source>
</evidence>
<dbReference type="CDD" id="cd00610">
    <property type="entry name" value="OAT_like"/>
    <property type="match status" value="1"/>
</dbReference>
<name>A0A9X2BIQ7_9BACL</name>
<dbReference type="InterPro" id="IPR005814">
    <property type="entry name" value="Aminotrans_3"/>
</dbReference>
<protein>
    <submittedName>
        <fullName evidence="6">Aspartate aminotransferase family protein</fullName>
    </submittedName>
</protein>
<evidence type="ECO:0000256" key="2">
    <source>
        <dbReference type="ARBA" id="ARBA00022576"/>
    </source>
</evidence>
<dbReference type="GO" id="GO:0030170">
    <property type="term" value="F:pyridoxal phosphate binding"/>
    <property type="evidence" value="ECO:0007669"/>
    <property type="project" value="InterPro"/>
</dbReference>
<gene>
    <name evidence="6" type="ORF">LCY76_20360</name>
</gene>
<evidence type="ECO:0000313" key="7">
    <source>
        <dbReference type="Proteomes" id="UP001139011"/>
    </source>
</evidence>
<comment type="caution">
    <text evidence="6">The sequence shown here is derived from an EMBL/GenBank/DDBJ whole genome shotgun (WGS) entry which is preliminary data.</text>
</comment>
<dbReference type="PIRSF" id="PIRSF000521">
    <property type="entry name" value="Transaminase_4ab_Lys_Orn"/>
    <property type="match status" value="1"/>
</dbReference>
<evidence type="ECO:0000256" key="4">
    <source>
        <dbReference type="ARBA" id="ARBA00022898"/>
    </source>
</evidence>
<dbReference type="InterPro" id="IPR015421">
    <property type="entry name" value="PyrdxlP-dep_Trfase_major"/>
</dbReference>
<keyword evidence="7" id="KW-1185">Reference proteome</keyword>
<dbReference type="InterPro" id="IPR015424">
    <property type="entry name" value="PyrdxlP-dep_Trfase"/>
</dbReference>
<sequence length="446" mass="49143">MMETQKSYEQLAELDKKHFLHPTTAIKQQQATGPDFILTKGEGIRLYDLKGRSAIDGLSSLWNVNIGHGREEIAQVAYEQMKTLGYSSCFATFSNEPAIKLAAKLAEIAPGNLTATFFTSGGSESNDTAYKLARHYWILKGQPERKKIISRSQSYHGVAMGATSATGLKPFRDFTNSLAPDFHYVDHFSPQALRDKIQEEGPETVAAYIAEPVQGAGGVHIAPDGYFREIRSICDEFGILFITDEVITAFGRTGTYFGIDHYDVAPDMMCFAKGITSGYAQLGGVMISETMHNDFIELSEGTLLHGYTYSGHPMACAVALKNLEILERENLIDNARVMGEELLKGFKQIQSERSIVGDVRALGLIGAVELVKNKDTNERFPEPLAPKVLAEAAKRGLIMRSVTFDNQDTIVFAPPLIINKQDISELIQILNEAIEAVESKAVSEFN</sequence>
<evidence type="ECO:0000256" key="5">
    <source>
        <dbReference type="RuleBase" id="RU003560"/>
    </source>
</evidence>
<keyword evidence="2 6" id="KW-0032">Aminotransferase</keyword>
<keyword evidence="3" id="KW-0808">Transferase</keyword>
<proteinExistence type="inferred from homology"/>
<dbReference type="PROSITE" id="PS00600">
    <property type="entry name" value="AA_TRANSFER_CLASS_3"/>
    <property type="match status" value="1"/>
</dbReference>
<dbReference type="InterPro" id="IPR015422">
    <property type="entry name" value="PyrdxlP-dep_Trfase_small"/>
</dbReference>
<organism evidence="6 7">
    <name type="scientific">Fictibacillus marinisediminis</name>
    <dbReference type="NCBI Taxonomy" id="2878389"/>
    <lineage>
        <taxon>Bacteria</taxon>
        <taxon>Bacillati</taxon>
        <taxon>Bacillota</taxon>
        <taxon>Bacilli</taxon>
        <taxon>Bacillales</taxon>
        <taxon>Fictibacillaceae</taxon>
        <taxon>Fictibacillus</taxon>
    </lineage>
</organism>